<organism evidence="3 4">
    <name type="scientific">Ectopseudomonas mendocina</name>
    <name type="common">Pseudomonas mendocina</name>
    <dbReference type="NCBI Taxonomy" id="300"/>
    <lineage>
        <taxon>Bacteria</taxon>
        <taxon>Pseudomonadati</taxon>
        <taxon>Pseudomonadota</taxon>
        <taxon>Gammaproteobacteria</taxon>
        <taxon>Pseudomonadales</taxon>
        <taxon>Pseudomonadaceae</taxon>
        <taxon>Ectopseudomonas</taxon>
    </lineage>
</organism>
<feature type="region of interest" description="Disordered" evidence="1">
    <location>
        <begin position="385"/>
        <end position="414"/>
    </location>
</feature>
<dbReference type="AlphaFoldDB" id="A0A379IQ04"/>
<name>A0A379IQ04_ECTME</name>
<protein>
    <submittedName>
        <fullName evidence="3">Uncharacterized protein</fullName>
    </submittedName>
</protein>
<keyword evidence="2" id="KW-0472">Membrane</keyword>
<evidence type="ECO:0000313" key="4">
    <source>
        <dbReference type="Proteomes" id="UP000254260"/>
    </source>
</evidence>
<keyword evidence="2" id="KW-1133">Transmembrane helix</keyword>
<keyword evidence="2" id="KW-0812">Transmembrane</keyword>
<evidence type="ECO:0000256" key="2">
    <source>
        <dbReference type="SAM" id="Phobius"/>
    </source>
</evidence>
<feature type="transmembrane region" description="Helical" evidence="2">
    <location>
        <begin position="426"/>
        <end position="445"/>
    </location>
</feature>
<dbReference type="OrthoDB" id="7026747at2"/>
<accession>A0A379IQ04</accession>
<sequence>MSMPAPTPLVFCSNPIDDELPFKAWTDLSLEIDDQPRYEENLLNLAGFLVRQALADQQPERIKRASDVESALYGLRAHVQLHSGGCFNFAEALTEQDQPSPEVQVIPGLSIGNLLLLAEGSARAGIEALHRHLKPVDALANALKQAQQSELSQPAKHVCALLPAMTITLTPPFADSQTLIYPSRLETYQQELKLEELAGLPQQRCEIILGDQPLEESQAAYGIAYEILSSMLHLLRHRAQENDRPDLSARQQEWEQVRLVIGSGVHYSAQFMLHPETYRPAFGSAMRGLKLAGTQSILLPDHFDLAALEQIWDALAHQDAHSEWQRIQASKDETDRSLVLNLEVACRLDVLAPGEDGQLQVLESYRDSDFITQPAEPKVAQKAPAALPEAKRENAPEHAPITSAAQSEQPAANAYNGRMASRQSGSYGPVLLAAVVVATLIAVLLKG</sequence>
<reference evidence="3 4" key="1">
    <citation type="submission" date="2018-06" db="EMBL/GenBank/DDBJ databases">
        <authorList>
            <consortium name="Pathogen Informatics"/>
            <person name="Doyle S."/>
        </authorList>
    </citation>
    <scope>NUCLEOTIDE SEQUENCE [LARGE SCALE GENOMIC DNA]</scope>
    <source>
        <strain evidence="3 4">NCTC10899</strain>
    </source>
</reference>
<evidence type="ECO:0000313" key="3">
    <source>
        <dbReference type="EMBL" id="SUD38282.1"/>
    </source>
</evidence>
<proteinExistence type="predicted"/>
<dbReference type="Proteomes" id="UP000254260">
    <property type="component" value="Unassembled WGS sequence"/>
</dbReference>
<gene>
    <name evidence="3" type="ORF">NCTC10899_01053</name>
</gene>
<evidence type="ECO:0000256" key="1">
    <source>
        <dbReference type="SAM" id="MobiDB-lite"/>
    </source>
</evidence>
<dbReference type="EMBL" id="UGUU01000001">
    <property type="protein sequence ID" value="SUD38282.1"/>
    <property type="molecule type" value="Genomic_DNA"/>
</dbReference>
<dbReference type="RefSeq" id="WP_115290611.1">
    <property type="nucleotide sequence ID" value="NZ_UGUU01000001.1"/>
</dbReference>